<dbReference type="EnsemblPlants" id="LPERR02G25820.1">
    <property type="protein sequence ID" value="LPERR02G25820.1"/>
    <property type="gene ID" value="LPERR02G25820"/>
</dbReference>
<reference evidence="16" key="3">
    <citation type="submission" date="2015-04" db="UniProtKB">
        <authorList>
            <consortium name="EnsemblPlants"/>
        </authorList>
    </citation>
    <scope>IDENTIFICATION</scope>
</reference>
<evidence type="ECO:0000256" key="8">
    <source>
        <dbReference type="ARBA" id="ARBA00022949"/>
    </source>
</evidence>
<evidence type="ECO:0000256" key="7">
    <source>
        <dbReference type="ARBA" id="ARBA00022737"/>
    </source>
</evidence>
<organism evidence="16 17">
    <name type="scientific">Leersia perrieri</name>
    <dbReference type="NCBI Taxonomy" id="77586"/>
    <lineage>
        <taxon>Eukaryota</taxon>
        <taxon>Viridiplantae</taxon>
        <taxon>Streptophyta</taxon>
        <taxon>Embryophyta</taxon>
        <taxon>Tracheophyta</taxon>
        <taxon>Spermatophyta</taxon>
        <taxon>Magnoliopsida</taxon>
        <taxon>Liliopsida</taxon>
        <taxon>Poales</taxon>
        <taxon>Poaceae</taxon>
        <taxon>BOP clade</taxon>
        <taxon>Oryzoideae</taxon>
        <taxon>Oryzeae</taxon>
        <taxon>Oryzinae</taxon>
        <taxon>Leersia</taxon>
    </lineage>
</organism>
<dbReference type="GO" id="GO:0005886">
    <property type="term" value="C:plasma membrane"/>
    <property type="evidence" value="ECO:0007669"/>
    <property type="project" value="UniProtKB-SubCell"/>
</dbReference>
<evidence type="ECO:0000256" key="1">
    <source>
        <dbReference type="ARBA" id="ARBA00004251"/>
    </source>
</evidence>
<dbReference type="Proteomes" id="UP000032180">
    <property type="component" value="Chromosome 2"/>
</dbReference>
<evidence type="ECO:0000259" key="15">
    <source>
        <dbReference type="PROSITE" id="PS51473"/>
    </source>
</evidence>
<keyword evidence="10" id="KW-0472">Membrane</keyword>
<keyword evidence="2" id="KW-0813">Transport</keyword>
<keyword evidence="3" id="KW-1003">Cell membrane</keyword>
<comment type="similarity">
    <text evidence="13">Belongs to the cysteine-rich repeat secretory protein family. Plasmodesmata-located proteins (PDLD) subfamily.</text>
</comment>
<dbReference type="Gene3D" id="3.30.430.20">
    <property type="entry name" value="Gnk2 domain, C-X8-C-X2-C motif"/>
    <property type="match status" value="2"/>
</dbReference>
<proteinExistence type="inferred from homology"/>
<dbReference type="PANTHER" id="PTHR32080">
    <property type="entry name" value="ANTIFUNGAL PROTEIN GINKBILOBIN-2-LIKE"/>
    <property type="match status" value="1"/>
</dbReference>
<dbReference type="Gramene" id="LPERR02G25820.1">
    <property type="protein sequence ID" value="LPERR02G25820.1"/>
    <property type="gene ID" value="LPERR02G25820"/>
</dbReference>
<feature type="chain" id="PRO_5002347549" description="Gnk2-homologous domain-containing protein" evidence="14">
    <location>
        <begin position="27"/>
        <end position="269"/>
    </location>
</feature>
<dbReference type="InterPro" id="IPR002902">
    <property type="entry name" value="GNK2"/>
</dbReference>
<dbReference type="FunFam" id="3.30.430.20:FF:000019">
    <property type="entry name" value="Cysteine-rich repeat secretory protein 15"/>
    <property type="match status" value="1"/>
</dbReference>
<dbReference type="InterPro" id="IPR038408">
    <property type="entry name" value="GNK2_sf"/>
</dbReference>
<dbReference type="FunFam" id="3.30.430.20:FF:000001">
    <property type="entry name" value="cysteine-rich repeat secretory protein 3"/>
    <property type="match status" value="1"/>
</dbReference>
<evidence type="ECO:0000256" key="6">
    <source>
        <dbReference type="ARBA" id="ARBA00022729"/>
    </source>
</evidence>
<keyword evidence="6 14" id="KW-0732">Signal</keyword>
<evidence type="ECO:0000256" key="4">
    <source>
        <dbReference type="ARBA" id="ARBA00022581"/>
    </source>
</evidence>
<sequence>MSTTATATTLLLLSLLLTSRARGADADDDYSGFVYAGCSQGRYASGTQYASDVDSVLTSVANTAPNSPYDNFTSPTSNSVAALYQCRSDLPASVCSTCVRSAISRLSSLCAWATGGAVQLRACFVRYGNDTFVGRQDTAVLFKKCGGSPGDAGGAAMRDSALGALVAAAAPTAGGGYRAGGSGGVQAMSQCVGDLAAKACSDCVSAAAGQLKSGCGYATAGEVYLGKCYARFWGNGGGGFSSGATGNGKHGERLVVAVAAAVSSLPWLI</sequence>
<keyword evidence="4" id="KW-0945">Host-virus interaction</keyword>
<evidence type="ECO:0000256" key="3">
    <source>
        <dbReference type="ARBA" id="ARBA00022475"/>
    </source>
</evidence>
<dbReference type="PROSITE" id="PS51473">
    <property type="entry name" value="GNK2"/>
    <property type="match status" value="2"/>
</dbReference>
<dbReference type="AlphaFoldDB" id="A0A0D9VKP7"/>
<evidence type="ECO:0000256" key="5">
    <source>
        <dbReference type="ARBA" id="ARBA00022692"/>
    </source>
</evidence>
<evidence type="ECO:0000256" key="12">
    <source>
        <dbReference type="ARBA" id="ARBA00024184"/>
    </source>
</evidence>
<name>A0A0D9VKP7_9ORYZ</name>
<keyword evidence="11" id="KW-1015">Disulfide bond</keyword>
<reference evidence="17" key="2">
    <citation type="submission" date="2013-12" db="EMBL/GenBank/DDBJ databases">
        <authorList>
            <person name="Yu Y."/>
            <person name="Lee S."/>
            <person name="de Baynast K."/>
            <person name="Wissotski M."/>
            <person name="Liu L."/>
            <person name="Talag J."/>
            <person name="Goicoechea J."/>
            <person name="Angelova A."/>
            <person name="Jetty R."/>
            <person name="Kudrna D."/>
            <person name="Golser W."/>
            <person name="Rivera L."/>
            <person name="Zhang J."/>
            <person name="Wing R."/>
        </authorList>
    </citation>
    <scope>NUCLEOTIDE SEQUENCE</scope>
</reference>
<evidence type="ECO:0000313" key="17">
    <source>
        <dbReference type="Proteomes" id="UP000032180"/>
    </source>
</evidence>
<keyword evidence="9" id="KW-1133">Transmembrane helix</keyword>
<dbReference type="GO" id="GO:0009506">
    <property type="term" value="C:plasmodesma"/>
    <property type="evidence" value="ECO:0007669"/>
    <property type="project" value="UniProtKB-SubCell"/>
</dbReference>
<dbReference type="eggNOG" id="ENOG502QWR4">
    <property type="taxonomic scope" value="Eukaryota"/>
</dbReference>
<evidence type="ECO:0000256" key="13">
    <source>
        <dbReference type="ARBA" id="ARBA00038393"/>
    </source>
</evidence>
<feature type="domain" description="Gnk2-homologous" evidence="15">
    <location>
        <begin position="31"/>
        <end position="132"/>
    </location>
</feature>
<keyword evidence="7" id="KW-0677">Repeat</keyword>
<feature type="signal peptide" evidence="14">
    <location>
        <begin position="1"/>
        <end position="26"/>
    </location>
</feature>
<dbReference type="InterPro" id="IPR051378">
    <property type="entry name" value="Cell2Cell_Antifungal"/>
</dbReference>
<accession>A0A0D9VKP7</accession>
<keyword evidence="5" id="KW-0812">Transmembrane</keyword>
<keyword evidence="8" id="KW-0965">Cell junction</keyword>
<comment type="subcellular location">
    <subcellularLocation>
        <location evidence="12">Cell junction</location>
        <location evidence="12">Plasmodesma</location>
    </subcellularLocation>
    <subcellularLocation>
        <location evidence="1">Cell membrane</location>
        <topology evidence="1">Single-pass type I membrane protein</topology>
    </subcellularLocation>
</comment>
<evidence type="ECO:0000256" key="14">
    <source>
        <dbReference type="SAM" id="SignalP"/>
    </source>
</evidence>
<protein>
    <recommendedName>
        <fullName evidence="15">Gnk2-homologous domain-containing protein</fullName>
    </recommendedName>
</protein>
<dbReference type="HOGENOM" id="CLU_000288_33_2_1"/>
<evidence type="ECO:0000256" key="11">
    <source>
        <dbReference type="ARBA" id="ARBA00023157"/>
    </source>
</evidence>
<dbReference type="PANTHER" id="PTHR32080:SF3">
    <property type="entry name" value="PLASMODESMATA-LOCATED PROTEIN 7"/>
    <property type="match status" value="1"/>
</dbReference>
<feature type="domain" description="Gnk2-homologous" evidence="15">
    <location>
        <begin position="137"/>
        <end position="237"/>
    </location>
</feature>
<evidence type="ECO:0000313" key="16">
    <source>
        <dbReference type="EnsemblPlants" id="LPERR02G25820.1"/>
    </source>
</evidence>
<reference evidence="16 17" key="1">
    <citation type="submission" date="2012-08" db="EMBL/GenBank/DDBJ databases">
        <title>Oryza genome evolution.</title>
        <authorList>
            <person name="Wing R.A."/>
        </authorList>
    </citation>
    <scope>NUCLEOTIDE SEQUENCE</scope>
</reference>
<dbReference type="CDD" id="cd23509">
    <property type="entry name" value="Gnk2-like"/>
    <property type="match status" value="2"/>
</dbReference>
<dbReference type="Pfam" id="PF01657">
    <property type="entry name" value="Stress-antifung"/>
    <property type="match status" value="2"/>
</dbReference>
<dbReference type="STRING" id="77586.A0A0D9VKP7"/>
<evidence type="ECO:0000256" key="9">
    <source>
        <dbReference type="ARBA" id="ARBA00022989"/>
    </source>
</evidence>
<evidence type="ECO:0000256" key="2">
    <source>
        <dbReference type="ARBA" id="ARBA00022448"/>
    </source>
</evidence>
<evidence type="ECO:0000256" key="10">
    <source>
        <dbReference type="ARBA" id="ARBA00023136"/>
    </source>
</evidence>
<keyword evidence="17" id="KW-1185">Reference proteome</keyword>